<dbReference type="Pfam" id="PF02746">
    <property type="entry name" value="MR_MLE_N"/>
    <property type="match status" value="1"/>
</dbReference>
<evidence type="ECO:0000313" key="7">
    <source>
        <dbReference type="Proteomes" id="UP001600943"/>
    </source>
</evidence>
<sequence length="380" mass="41912">MRIGKVEAYPVRLPIKPLTEGGVAPYRGSREAKGTSWVTGVIYKLTAEDGLVGWGEMNMIHSLNMTMSIIKDLLEPALKGAEIWDRNQIMESLRSLYNPDINTLHLVSGAEMALWDLTGKVLGCPISRLLGGKVRNTIPAAYAFGYLDEKDTIKIVKEVCKNGFKTIKTKGGISLTGDIRRAFWLREAAGENVEIRVDMNQAYRMDQAVRYMNAVEPCRFQYVEQPVRVRMLSEYRQIRSRSSTPLAINEDSYIPGGIWEALRCSAADALVVDMESLGGIGELQKAAHIAEAAGIPLAHHCAWDMGVKTAAILQATSALPAFQMAMDTTYTAHGGDILSRPLVVSDGNFLVPEGPGLGVEVNEEALQEYRCDDSRLRFVF</sequence>
<dbReference type="SUPFAM" id="SSF54826">
    <property type="entry name" value="Enolase N-terminal domain-like"/>
    <property type="match status" value="1"/>
</dbReference>
<proteinExistence type="predicted"/>
<dbReference type="Proteomes" id="UP001600943">
    <property type="component" value="Unassembled WGS sequence"/>
</dbReference>
<comment type="catalytic activity">
    <reaction evidence="1">
        <text>D-glucarate = 5-dehydro-4-deoxy-D-glucarate + H2O</text>
        <dbReference type="Rhea" id="RHEA:14573"/>
        <dbReference type="ChEBI" id="CHEBI:15377"/>
        <dbReference type="ChEBI" id="CHEBI:30612"/>
        <dbReference type="ChEBI" id="CHEBI:42819"/>
        <dbReference type="EC" id="4.2.1.40"/>
    </reaction>
</comment>
<comment type="caution">
    <text evidence="6">The sequence shown here is derived from an EMBL/GenBank/DDBJ whole genome shotgun (WGS) entry which is preliminary data.</text>
</comment>
<dbReference type="Gene3D" id="3.30.390.10">
    <property type="entry name" value="Enolase-like, N-terminal domain"/>
    <property type="match status" value="1"/>
</dbReference>
<dbReference type="InterPro" id="IPR013342">
    <property type="entry name" value="Mandelate_racemase_C"/>
</dbReference>
<dbReference type="PANTHER" id="PTHR48080">
    <property type="entry name" value="D-GALACTONATE DEHYDRATASE-RELATED"/>
    <property type="match status" value="1"/>
</dbReference>
<dbReference type="InterPro" id="IPR013341">
    <property type="entry name" value="Mandelate_racemase_N_dom"/>
</dbReference>
<comment type="pathway">
    <text evidence="2">Carbohydrate acid metabolism; D-glucarate degradation; 2,5-dioxopentanoate from D-glucarate: step 1/2.</text>
</comment>
<evidence type="ECO:0000256" key="3">
    <source>
        <dbReference type="ARBA" id="ARBA00011973"/>
    </source>
</evidence>
<dbReference type="InterPro" id="IPR036849">
    <property type="entry name" value="Enolase-like_C_sf"/>
</dbReference>
<dbReference type="SUPFAM" id="SSF51604">
    <property type="entry name" value="Enolase C-terminal domain-like"/>
    <property type="match status" value="1"/>
</dbReference>
<dbReference type="EC" id="4.2.1.40" evidence="3"/>
<dbReference type="EMBL" id="BAABYW010000001">
    <property type="protein sequence ID" value="GAA6409817.1"/>
    <property type="molecule type" value="Genomic_DNA"/>
</dbReference>
<dbReference type="InterPro" id="IPR029017">
    <property type="entry name" value="Enolase-like_N"/>
</dbReference>
<dbReference type="InterPro" id="IPR018110">
    <property type="entry name" value="Mandel_Rmase/mucon_lact_enz_CS"/>
</dbReference>
<evidence type="ECO:0000256" key="4">
    <source>
        <dbReference type="ARBA" id="ARBA00022723"/>
    </source>
</evidence>
<dbReference type="Gene3D" id="3.20.20.120">
    <property type="entry name" value="Enolase-like C-terminal domain"/>
    <property type="match status" value="1"/>
</dbReference>
<dbReference type="RefSeq" id="WP_390407812.1">
    <property type="nucleotide sequence ID" value="NZ_BAABYW010000001.1"/>
</dbReference>
<dbReference type="SMART" id="SM00922">
    <property type="entry name" value="MR_MLE"/>
    <property type="match status" value="1"/>
</dbReference>
<evidence type="ECO:0000313" key="6">
    <source>
        <dbReference type="EMBL" id="GAA6409817.1"/>
    </source>
</evidence>
<dbReference type="PANTHER" id="PTHR48080:SF4">
    <property type="entry name" value="GLUCARATE DEHYDRATASE"/>
    <property type="match status" value="1"/>
</dbReference>
<evidence type="ECO:0000259" key="5">
    <source>
        <dbReference type="SMART" id="SM00922"/>
    </source>
</evidence>
<protein>
    <recommendedName>
        <fullName evidence="3">glucarate dehydratase</fullName>
        <ecNumber evidence="3">4.2.1.40</ecNumber>
    </recommendedName>
</protein>
<keyword evidence="4" id="KW-0479">Metal-binding</keyword>
<dbReference type="CDD" id="cd03316">
    <property type="entry name" value="MR_like"/>
    <property type="match status" value="1"/>
</dbReference>
<dbReference type="InterPro" id="IPR034593">
    <property type="entry name" value="DgoD-like"/>
</dbReference>
<name>A0ABQ0BEC6_9FIRM</name>
<dbReference type="InterPro" id="IPR029065">
    <property type="entry name" value="Enolase_C-like"/>
</dbReference>
<evidence type="ECO:0000256" key="2">
    <source>
        <dbReference type="ARBA" id="ARBA00005183"/>
    </source>
</evidence>
<gene>
    <name evidence="6" type="ORF">K040078D81_39340</name>
</gene>
<dbReference type="SFLD" id="SFLDS00001">
    <property type="entry name" value="Enolase"/>
    <property type="match status" value="1"/>
</dbReference>
<organism evidence="6 7">
    <name type="scientific">Blautia hominis</name>
    <dbReference type="NCBI Taxonomy" id="2025493"/>
    <lineage>
        <taxon>Bacteria</taxon>
        <taxon>Bacillati</taxon>
        <taxon>Bacillota</taxon>
        <taxon>Clostridia</taxon>
        <taxon>Lachnospirales</taxon>
        <taxon>Lachnospiraceae</taxon>
        <taxon>Blautia</taxon>
    </lineage>
</organism>
<dbReference type="Pfam" id="PF13378">
    <property type="entry name" value="MR_MLE_C"/>
    <property type="match status" value="1"/>
</dbReference>
<reference evidence="6 7" key="1">
    <citation type="submission" date="2024-04" db="EMBL/GenBank/DDBJ databases">
        <title>Defined microbial consortia suppress multidrug-resistant proinflammatory Enterobacteriaceae via ecological control.</title>
        <authorList>
            <person name="Furuichi M."/>
            <person name="Kawaguchi T."/>
            <person name="Pust M."/>
            <person name="Yasuma K."/>
            <person name="Plichta D."/>
            <person name="Hasegawa N."/>
            <person name="Ohya T."/>
            <person name="Bhattarai S."/>
            <person name="Sasajima S."/>
            <person name="Aoto Y."/>
            <person name="Tuganbaev T."/>
            <person name="Yaginuma M."/>
            <person name="Ueda M."/>
            <person name="Okahashi N."/>
            <person name="Amafuji K."/>
            <person name="Kiridooshi Y."/>
            <person name="Sugita K."/>
            <person name="Strazar M."/>
            <person name="Skelly A."/>
            <person name="Suda W."/>
            <person name="Hattori M."/>
            <person name="Nakamoto N."/>
            <person name="Caballero S."/>
            <person name="Norman J."/>
            <person name="Olle B."/>
            <person name="Tanoue T."/>
            <person name="Arita M."/>
            <person name="Bucci V."/>
            <person name="Atarashi K."/>
            <person name="Xavier R."/>
            <person name="Honda K."/>
        </authorList>
    </citation>
    <scope>NUCLEOTIDE SEQUENCE [LARGE SCALE GENOMIC DNA]</scope>
    <source>
        <strain evidence="7">k04-0078-D8-1</strain>
    </source>
</reference>
<evidence type="ECO:0000256" key="1">
    <source>
        <dbReference type="ARBA" id="ARBA00001426"/>
    </source>
</evidence>
<keyword evidence="7" id="KW-1185">Reference proteome</keyword>
<accession>A0ABQ0BEC6</accession>
<dbReference type="PROSITE" id="PS00909">
    <property type="entry name" value="MR_MLE_2"/>
    <property type="match status" value="1"/>
</dbReference>
<feature type="domain" description="Mandelate racemase/muconate lactonizing enzyme C-terminal" evidence="5">
    <location>
        <begin position="149"/>
        <end position="245"/>
    </location>
</feature>